<evidence type="ECO:0000313" key="2">
    <source>
        <dbReference type="Proteomes" id="UP000261257"/>
    </source>
</evidence>
<proteinExistence type="predicted"/>
<reference evidence="1 2" key="1">
    <citation type="submission" date="2018-08" db="EMBL/GenBank/DDBJ databases">
        <title>A genome reference for cultivated species of the human gut microbiota.</title>
        <authorList>
            <person name="Zou Y."/>
            <person name="Xue W."/>
            <person name="Luo G."/>
        </authorList>
    </citation>
    <scope>NUCLEOTIDE SEQUENCE [LARGE SCALE GENOMIC DNA]</scope>
    <source>
        <strain evidence="1 2">TF05-11AC</strain>
    </source>
</reference>
<name>A0A3E4TSE2_9FIRM</name>
<evidence type="ECO:0000313" key="1">
    <source>
        <dbReference type="EMBL" id="RGL94131.1"/>
    </source>
</evidence>
<organism evidence="1 2">
    <name type="scientific">Hungatella hathewayi</name>
    <dbReference type="NCBI Taxonomy" id="154046"/>
    <lineage>
        <taxon>Bacteria</taxon>
        <taxon>Bacillati</taxon>
        <taxon>Bacillota</taxon>
        <taxon>Clostridia</taxon>
        <taxon>Lachnospirales</taxon>
        <taxon>Lachnospiraceae</taxon>
        <taxon>Hungatella</taxon>
    </lineage>
</organism>
<sequence>MEITAFPWELRIPELIIKQEKQKPDGLYVMMDKEEMVKLYDIKTINVIRDCDEFKANNISEPMYGYKAIPEINGKLQAKGYEYRLNTPCKTDERNPYITDFRECYFHFCITMECVALCPGRTEYLESIKNYRTGYPGVIRLFRVKAEGHCIQYSGDWWVTNNLTVIEEVTKEEIYSYFMDNVDLKAKVMKHLGFNENFWNDFIKSELPPFIELETSPN</sequence>
<dbReference type="EMBL" id="QSSQ01000055">
    <property type="protein sequence ID" value="RGL94131.1"/>
    <property type="molecule type" value="Genomic_DNA"/>
</dbReference>
<dbReference type="Proteomes" id="UP000261257">
    <property type="component" value="Unassembled WGS sequence"/>
</dbReference>
<protein>
    <submittedName>
        <fullName evidence="1">Uncharacterized protein</fullName>
    </submittedName>
</protein>
<accession>A0A3E4TSE2</accession>
<gene>
    <name evidence="1" type="ORF">DXC39_29935</name>
</gene>
<dbReference type="AlphaFoldDB" id="A0A3E4TSE2"/>
<comment type="caution">
    <text evidence="1">The sequence shown here is derived from an EMBL/GenBank/DDBJ whole genome shotgun (WGS) entry which is preliminary data.</text>
</comment>